<keyword evidence="2" id="KW-0689">Ribosomal protein</keyword>
<evidence type="ECO:0000313" key="4">
    <source>
        <dbReference type="Proteomes" id="UP000185598"/>
    </source>
</evidence>
<dbReference type="Gene3D" id="3.40.630.30">
    <property type="match status" value="1"/>
</dbReference>
<dbReference type="GO" id="GO:0016747">
    <property type="term" value="F:acyltransferase activity, transferring groups other than amino-acyl groups"/>
    <property type="evidence" value="ECO:0007669"/>
    <property type="project" value="InterPro"/>
</dbReference>
<dbReference type="PROSITE" id="PS51186">
    <property type="entry name" value="GNAT"/>
    <property type="match status" value="1"/>
</dbReference>
<dbReference type="Proteomes" id="UP000544107">
    <property type="component" value="Unassembled WGS sequence"/>
</dbReference>
<sequence length="172" mass="18916">MFFVRTANDRDLEKVRMLLAQTWHATYDGLYGVPKVQKIIDTWHSAAALKARLAKKGGEFLVADDGKRIGGMGFAAMADNMAKTAMLHQLYIHPDLQRQGIGTDILTELETCFPDAEILRLEVEAKNANAIAFYARHGFVEVDMTKNCGAAGSGIEAMIMEKPLVNVLSGPF</sequence>
<dbReference type="EMBL" id="JACIED010000002">
    <property type="protein sequence ID" value="MBB4007648.1"/>
    <property type="molecule type" value="Genomic_DNA"/>
</dbReference>
<dbReference type="PANTHER" id="PTHR43617">
    <property type="entry name" value="L-AMINO ACID N-ACETYLTRANSFERASE"/>
    <property type="match status" value="1"/>
</dbReference>
<feature type="domain" description="N-acetyltransferase" evidence="1">
    <location>
        <begin position="2"/>
        <end position="165"/>
    </location>
</feature>
<dbReference type="STRING" id="887144.BJF91_03125"/>
<dbReference type="CDD" id="cd04301">
    <property type="entry name" value="NAT_SF"/>
    <property type="match status" value="1"/>
</dbReference>
<reference evidence="2 5" key="2">
    <citation type="submission" date="2020-08" db="EMBL/GenBank/DDBJ databases">
        <title>Genomic Encyclopedia of Type Strains, Phase IV (KMG-IV): sequencing the most valuable type-strain genomes for metagenomic binning, comparative biology and taxonomic classification.</title>
        <authorList>
            <person name="Goeker M."/>
        </authorList>
    </citation>
    <scope>NUCLEOTIDE SEQUENCE [LARGE SCALE GENOMIC DNA]</scope>
    <source>
        <strain evidence="2 5">DSM 100021</strain>
    </source>
</reference>
<gene>
    <name evidence="3" type="ORF">BJF91_03125</name>
    <name evidence="2" type="ORF">GGQ71_001911</name>
</gene>
<evidence type="ECO:0000313" key="5">
    <source>
        <dbReference type="Proteomes" id="UP000544107"/>
    </source>
</evidence>
<dbReference type="EMBL" id="MKIN01000027">
    <property type="protein sequence ID" value="OLP47428.1"/>
    <property type="molecule type" value="Genomic_DNA"/>
</dbReference>
<keyword evidence="4" id="KW-1185">Reference proteome</keyword>
<reference evidence="3 4" key="1">
    <citation type="submission" date="2016-09" db="EMBL/GenBank/DDBJ databases">
        <title>Rhizobium oryziradicis sp. nov., isolated from the root of rice.</title>
        <authorList>
            <person name="Zhao J."/>
            <person name="Zhang X."/>
        </authorList>
    </citation>
    <scope>NUCLEOTIDE SEQUENCE [LARGE SCALE GENOMIC DNA]</scope>
    <source>
        <strain evidence="3 4">14971</strain>
    </source>
</reference>
<protein>
    <submittedName>
        <fullName evidence="3">GNAT family N-acetyltransferase</fullName>
    </submittedName>
    <submittedName>
        <fullName evidence="2">Ribosomal protein S18 acetylase RimI-like enzyme</fullName>
    </submittedName>
</protein>
<dbReference type="AlphaFoldDB" id="A0A1Q8ZYX2"/>
<evidence type="ECO:0000313" key="2">
    <source>
        <dbReference type="EMBL" id="MBB4007648.1"/>
    </source>
</evidence>
<dbReference type="Proteomes" id="UP000185598">
    <property type="component" value="Unassembled WGS sequence"/>
</dbReference>
<accession>A0A1Q8ZYX2</accession>
<dbReference type="InterPro" id="IPR050276">
    <property type="entry name" value="MshD_Acetyltransferase"/>
</dbReference>
<evidence type="ECO:0000259" key="1">
    <source>
        <dbReference type="PROSITE" id="PS51186"/>
    </source>
</evidence>
<dbReference type="GO" id="GO:0005840">
    <property type="term" value="C:ribosome"/>
    <property type="evidence" value="ECO:0007669"/>
    <property type="project" value="UniProtKB-KW"/>
</dbReference>
<evidence type="ECO:0000313" key="3">
    <source>
        <dbReference type="EMBL" id="OLP47428.1"/>
    </source>
</evidence>
<dbReference type="SUPFAM" id="SSF55729">
    <property type="entry name" value="Acyl-CoA N-acyltransferases (Nat)"/>
    <property type="match status" value="1"/>
</dbReference>
<proteinExistence type="predicted"/>
<dbReference type="RefSeq" id="WP_075616608.1">
    <property type="nucleotide sequence ID" value="NZ_JACIED010000002.1"/>
</dbReference>
<keyword evidence="3" id="KW-0808">Transferase</keyword>
<dbReference type="Pfam" id="PF13673">
    <property type="entry name" value="Acetyltransf_10"/>
    <property type="match status" value="1"/>
</dbReference>
<name>A0A1Q8ZYX2_9HYPH</name>
<dbReference type="InterPro" id="IPR000182">
    <property type="entry name" value="GNAT_dom"/>
</dbReference>
<dbReference type="OrthoDB" id="7925327at2"/>
<keyword evidence="2" id="KW-0687">Ribonucleoprotein</keyword>
<organism evidence="3 4">
    <name type="scientific">Allorhizobium taibaishanense</name>
    <dbReference type="NCBI Taxonomy" id="887144"/>
    <lineage>
        <taxon>Bacteria</taxon>
        <taxon>Pseudomonadati</taxon>
        <taxon>Pseudomonadota</taxon>
        <taxon>Alphaproteobacteria</taxon>
        <taxon>Hyphomicrobiales</taxon>
        <taxon>Rhizobiaceae</taxon>
        <taxon>Rhizobium/Agrobacterium group</taxon>
        <taxon>Allorhizobium</taxon>
    </lineage>
</organism>
<dbReference type="InterPro" id="IPR016181">
    <property type="entry name" value="Acyl_CoA_acyltransferase"/>
</dbReference>
<comment type="caution">
    <text evidence="3">The sequence shown here is derived from an EMBL/GenBank/DDBJ whole genome shotgun (WGS) entry which is preliminary data.</text>
</comment>